<evidence type="ECO:0000259" key="5">
    <source>
        <dbReference type="PROSITE" id="PS51192"/>
    </source>
</evidence>
<keyword evidence="3" id="KW-0479">Metal-binding</keyword>
<organism evidence="7 8">
    <name type="scientific">Bathymodiolus azoricus thioautotrophic gill symbiont</name>
    <dbReference type="NCBI Taxonomy" id="235205"/>
    <lineage>
        <taxon>Bacteria</taxon>
        <taxon>Pseudomonadati</taxon>
        <taxon>Pseudomonadota</taxon>
        <taxon>Gammaproteobacteria</taxon>
        <taxon>sulfur-oxidizing symbionts</taxon>
    </lineage>
</organism>
<protein>
    <submittedName>
        <fullName evidence="7">Non-specific serine/threonine protein kinase</fullName>
    </submittedName>
</protein>
<feature type="domain" description="Helicase C-terminal" evidence="6">
    <location>
        <begin position="890"/>
        <end position="1038"/>
    </location>
</feature>
<dbReference type="SMART" id="SM00487">
    <property type="entry name" value="DEXDc"/>
    <property type="match status" value="1"/>
</dbReference>
<evidence type="ECO:0000259" key="4">
    <source>
        <dbReference type="PROSITE" id="PS50966"/>
    </source>
</evidence>
<reference evidence="8" key="1">
    <citation type="submission" date="2016-06" db="EMBL/GenBank/DDBJ databases">
        <authorList>
            <person name="Petersen J."/>
            <person name="Sayavedra L."/>
        </authorList>
    </citation>
    <scope>NUCLEOTIDE SEQUENCE [LARGE SCALE GENOMIC DNA]</scope>
    <source>
        <strain evidence="8">BazSymA</strain>
    </source>
</reference>
<dbReference type="PANTHER" id="PTHR10799">
    <property type="entry name" value="SNF2/RAD54 HELICASE FAMILY"/>
    <property type="match status" value="1"/>
</dbReference>
<dbReference type="PROSITE" id="PS51194">
    <property type="entry name" value="HELICASE_CTER"/>
    <property type="match status" value="1"/>
</dbReference>
<keyword evidence="7" id="KW-0808">Transferase</keyword>
<accession>A0A1H6MBC0</accession>
<dbReference type="InterPro" id="IPR014001">
    <property type="entry name" value="Helicase_ATP-bd"/>
</dbReference>
<dbReference type="Gene3D" id="3.40.50.10810">
    <property type="entry name" value="Tandem AAA-ATPase domain"/>
    <property type="match status" value="1"/>
</dbReference>
<keyword evidence="2" id="KW-0347">Helicase</keyword>
<keyword evidence="1" id="KW-0378">Hydrolase</keyword>
<dbReference type="Pfam" id="PF00271">
    <property type="entry name" value="Helicase_C"/>
    <property type="match status" value="1"/>
</dbReference>
<feature type="domain" description="Helicase ATP-binding" evidence="5">
    <location>
        <begin position="601"/>
        <end position="762"/>
    </location>
</feature>
<evidence type="ECO:0000313" key="8">
    <source>
        <dbReference type="Proteomes" id="UP000198988"/>
    </source>
</evidence>
<dbReference type="GO" id="GO:0004386">
    <property type="term" value="F:helicase activity"/>
    <property type="evidence" value="ECO:0007669"/>
    <property type="project" value="UniProtKB-KW"/>
</dbReference>
<feature type="domain" description="SWIM-type" evidence="4">
    <location>
        <begin position="54"/>
        <end position="91"/>
    </location>
</feature>
<proteinExistence type="predicted"/>
<dbReference type="CDD" id="cd18793">
    <property type="entry name" value="SF2_C_SNF"/>
    <property type="match status" value="1"/>
</dbReference>
<dbReference type="PROSITE" id="PS51192">
    <property type="entry name" value="HELICASE_ATP_BIND_1"/>
    <property type="match status" value="1"/>
</dbReference>
<dbReference type="InterPro" id="IPR049730">
    <property type="entry name" value="SNF2/RAD54-like_C"/>
</dbReference>
<dbReference type="PROSITE" id="PS50966">
    <property type="entry name" value="ZF_SWIM"/>
    <property type="match status" value="1"/>
</dbReference>
<gene>
    <name evidence="7" type="ORF">BAZSYMA_ACONTIG02045_1</name>
</gene>
<dbReference type="InterPro" id="IPR000330">
    <property type="entry name" value="SNF2_N"/>
</dbReference>
<dbReference type="Proteomes" id="UP000198988">
    <property type="component" value="Unassembled WGS sequence"/>
</dbReference>
<dbReference type="GO" id="GO:0004674">
    <property type="term" value="F:protein serine/threonine kinase activity"/>
    <property type="evidence" value="ECO:0007669"/>
    <property type="project" value="UniProtKB-KW"/>
</dbReference>
<keyword evidence="7" id="KW-0418">Kinase</keyword>
<dbReference type="InterPro" id="IPR027417">
    <property type="entry name" value="P-loop_NTPase"/>
</dbReference>
<dbReference type="Gene3D" id="3.40.50.300">
    <property type="entry name" value="P-loop containing nucleotide triphosphate hydrolases"/>
    <property type="match status" value="1"/>
</dbReference>
<dbReference type="InterPro" id="IPR007527">
    <property type="entry name" value="Znf_SWIM"/>
</dbReference>
<dbReference type="Pfam" id="PF00176">
    <property type="entry name" value="SNF2-rel_dom"/>
    <property type="match status" value="1"/>
</dbReference>
<dbReference type="InterPro" id="IPR001650">
    <property type="entry name" value="Helicase_C-like"/>
</dbReference>
<evidence type="ECO:0000256" key="3">
    <source>
        <dbReference type="PROSITE-ProRule" id="PRU00325"/>
    </source>
</evidence>
<dbReference type="EMBL" id="CDSC02000370">
    <property type="protein sequence ID" value="SEH96228.1"/>
    <property type="molecule type" value="Genomic_DNA"/>
</dbReference>
<dbReference type="RefSeq" id="WP_090717225.1">
    <property type="nucleotide sequence ID" value="NZ_CAESAP020000207.1"/>
</dbReference>
<dbReference type="AlphaFoldDB" id="A0A1H6MBC0"/>
<dbReference type="GO" id="GO:0005524">
    <property type="term" value="F:ATP binding"/>
    <property type="evidence" value="ECO:0007669"/>
    <property type="project" value="InterPro"/>
</dbReference>
<keyword evidence="3" id="KW-0862">Zinc</keyword>
<dbReference type="GO" id="GO:0008270">
    <property type="term" value="F:zinc ion binding"/>
    <property type="evidence" value="ECO:0007669"/>
    <property type="project" value="UniProtKB-KW"/>
</dbReference>
<dbReference type="SUPFAM" id="SSF52540">
    <property type="entry name" value="P-loop containing nucleoside triphosphate hydrolases"/>
    <property type="match status" value="2"/>
</dbReference>
<dbReference type="OrthoDB" id="9772064at2"/>
<keyword evidence="3" id="KW-0863">Zinc-finger</keyword>
<keyword evidence="2" id="KW-0067">ATP-binding</keyword>
<dbReference type="SMART" id="SM00490">
    <property type="entry name" value="HELICc"/>
    <property type="match status" value="1"/>
</dbReference>
<dbReference type="GO" id="GO:0016787">
    <property type="term" value="F:hydrolase activity"/>
    <property type="evidence" value="ECO:0007669"/>
    <property type="project" value="UniProtKB-KW"/>
</dbReference>
<dbReference type="CDD" id="cd18012">
    <property type="entry name" value="DEXQc_arch_SWI2_SNF2"/>
    <property type="match status" value="1"/>
</dbReference>
<evidence type="ECO:0000259" key="6">
    <source>
        <dbReference type="PROSITE" id="PS51194"/>
    </source>
</evidence>
<evidence type="ECO:0000256" key="1">
    <source>
        <dbReference type="ARBA" id="ARBA00022801"/>
    </source>
</evidence>
<evidence type="ECO:0000313" key="7">
    <source>
        <dbReference type="EMBL" id="SEH96228.1"/>
    </source>
</evidence>
<name>A0A1H6MBC0_9GAMM</name>
<evidence type="ECO:0000256" key="2">
    <source>
        <dbReference type="ARBA" id="ARBA00022806"/>
    </source>
</evidence>
<sequence>MLNLAQIKQAIGNNGAFNRGVQYYRHNALKSLEIEHKDSGSIILNSQVYGNHLYTQTISIHRNRHTIIAGKCDCPVGYNCKHVVATVIAFINTEKPDKAFQEENLQSKFKVWADDFQQLGQQNQQVQTSNEYMIYRLFTDDSCYGDDIEFIRVKQLKNKQRRFHKMDVDKLLYAGTHQHIISKVDQEIIVMCRGIFPQYTYYRKTIAGKLGYRVLLEMIKTNRCFYQDNEQPLQLRKSQITLELNWKKRGNYYQITTNLAPDARVIASDPVVVIDNNQATILQGIDYDYLDKIRNAPAVYKAQIHAMYQLFKRDLSGINIVIPEDFECRKIRTIATPKIKLSNQDQPRVTLSFIYDEVALNYAPQESVSVILEGGMQYHIQRDLTLENQIKQQFEALGFMSDVLKQQLYFYYDNENKQQYLDFWYQFKQNLTTLKQQGFAIEIDPSWTLDFANNVQVAVESEAENNWFSLSFNLEFDGVKLPLAPLLSSFITEFDQNEAREYVNLEVRSDYFVRIKTEQIKPILKVVLQLHDGQSQDIKVGAYEAHILGNIDENILWHGSKEVLNLAEKLRNFDQTAPVKVPKNLRNTLRDYQKTGLNWLNFLFEFGFSGILADDMGLGKTLQTLTHLSCLKTQKKLKNPVLVVVPTSLIANWKNEVKRFTPNLKICSLYGGAERFKAFEKTADADILLTSYALIYRDIDRFTKYHFSYIILDEAQKIKNPRTKMFAAIKSLKSDCRLALSGTPIENHLGELWSIFSFLMPGFLHSQTVFKKQYQTPIEKHWDEDKQKMLNQRVRPFMLRRTKAEVLPELPAKSEIIKYTQFDKKQATLYESIRITMEKKVREAIAQKGLAKSHIMLLDALLKLRQVCCDPQLVKIEAAKKVKDSAKLHLFLDLLEELLAENRKILVFSQFTSMLKILQNQLEQKNISYTQLTGATKKREEVIEKFTSGEVNVFLISLKAGGVGLNLTEADTVIHYDPWWNPAVENQATDRAHRIGQTKAVFVYKLIIENSIEERILELQKKKLQLQQGIYKGGKTDKVLGKELLKLLKA</sequence>
<dbReference type="InterPro" id="IPR038718">
    <property type="entry name" value="SNF2-like_sf"/>
</dbReference>
<keyword evidence="2" id="KW-0547">Nucleotide-binding</keyword>
<keyword evidence="7" id="KW-0723">Serine/threonine-protein kinase</keyword>